<reference evidence="1" key="2">
    <citation type="submission" date="2013-05" db="EMBL/GenBank/DDBJ databases">
        <authorList>
            <person name="Carter J.-M."/>
            <person name="Baker S.C."/>
            <person name="Pink R."/>
            <person name="Carter D.R.F."/>
            <person name="Collins A."/>
            <person name="Tomlin J."/>
            <person name="Gibbs M."/>
            <person name="Breuker C.J."/>
        </authorList>
    </citation>
    <scope>NUCLEOTIDE SEQUENCE</scope>
    <source>
        <tissue evidence="1">Ovary</tissue>
    </source>
</reference>
<accession>S4NFX4</accession>
<evidence type="ECO:0000313" key="1">
    <source>
        <dbReference type="EMBL" id="JAA77671.1"/>
    </source>
</evidence>
<reference evidence="1" key="1">
    <citation type="journal article" date="2013" name="BMC Genomics">
        <title>Unscrambling butterfly oogenesis.</title>
        <authorList>
            <person name="Carter J.M."/>
            <person name="Baker S.C."/>
            <person name="Pink R."/>
            <person name="Carter D.R."/>
            <person name="Collins A."/>
            <person name="Tomlin J."/>
            <person name="Gibbs M."/>
            <person name="Breuker C.J."/>
        </authorList>
    </citation>
    <scope>NUCLEOTIDE SEQUENCE</scope>
    <source>
        <tissue evidence="1">Ovary</tissue>
    </source>
</reference>
<dbReference type="EMBL" id="GAIX01014889">
    <property type="protein sequence ID" value="JAA77671.1"/>
    <property type="molecule type" value="Transcribed_RNA"/>
</dbReference>
<protein>
    <submittedName>
        <fullName evidence="1">Uncharacterized protein</fullName>
    </submittedName>
</protein>
<dbReference type="AlphaFoldDB" id="S4NFX4"/>
<name>S4NFX4_9NEOP</name>
<sequence length="74" mass="9201">MCIFVTIKIMKRLLIICKMFQYWHNILYRKTYSHCVIKTIFWVLCISDLRQCPTLYTPFALILEYPREMWIYNE</sequence>
<proteinExistence type="predicted"/>
<organism evidence="1">
    <name type="scientific">Pararge aegeria</name>
    <name type="common">speckled wood butterfly</name>
    <dbReference type="NCBI Taxonomy" id="116150"/>
    <lineage>
        <taxon>Eukaryota</taxon>
        <taxon>Metazoa</taxon>
        <taxon>Ecdysozoa</taxon>
        <taxon>Arthropoda</taxon>
        <taxon>Hexapoda</taxon>
        <taxon>Insecta</taxon>
        <taxon>Pterygota</taxon>
        <taxon>Neoptera</taxon>
        <taxon>Endopterygota</taxon>
        <taxon>Lepidoptera</taxon>
        <taxon>Glossata</taxon>
        <taxon>Ditrysia</taxon>
        <taxon>Papilionoidea</taxon>
        <taxon>Nymphalidae</taxon>
        <taxon>Satyrinae</taxon>
        <taxon>Satyrini</taxon>
        <taxon>Parargina</taxon>
        <taxon>Pararge</taxon>
    </lineage>
</organism>